<dbReference type="PROSITE" id="PS51352">
    <property type="entry name" value="THIOREDOXIN_2"/>
    <property type="match status" value="1"/>
</dbReference>
<dbReference type="PANTHER" id="PTHR42852:SF13">
    <property type="entry name" value="PROTEIN DIPZ"/>
    <property type="match status" value="1"/>
</dbReference>
<gene>
    <name evidence="4" type="ORF">SAMN04489864_11558</name>
</gene>
<evidence type="ECO:0000256" key="2">
    <source>
        <dbReference type="SAM" id="SignalP"/>
    </source>
</evidence>
<evidence type="ECO:0000313" key="4">
    <source>
        <dbReference type="EMBL" id="SFH50406.1"/>
    </source>
</evidence>
<dbReference type="Gene3D" id="3.40.30.10">
    <property type="entry name" value="Glutaredoxin"/>
    <property type="match status" value="1"/>
</dbReference>
<keyword evidence="2" id="KW-0732">Signal</keyword>
<dbReference type="AlphaFoldDB" id="A0A1I3AKS1"/>
<dbReference type="Proteomes" id="UP000199666">
    <property type="component" value="Unassembled WGS sequence"/>
</dbReference>
<dbReference type="SUPFAM" id="SSF52833">
    <property type="entry name" value="Thioredoxin-like"/>
    <property type="match status" value="1"/>
</dbReference>
<dbReference type="PANTHER" id="PTHR42852">
    <property type="entry name" value="THIOL:DISULFIDE INTERCHANGE PROTEIN DSBE"/>
    <property type="match status" value="1"/>
</dbReference>
<name>A0A1I3AKS1_9SPHI</name>
<evidence type="ECO:0000259" key="3">
    <source>
        <dbReference type="PROSITE" id="PS51352"/>
    </source>
</evidence>
<dbReference type="InterPro" id="IPR017937">
    <property type="entry name" value="Thioredoxin_CS"/>
</dbReference>
<dbReference type="InterPro" id="IPR036249">
    <property type="entry name" value="Thioredoxin-like_sf"/>
</dbReference>
<dbReference type="STRING" id="414048.SAMN04489864_11558"/>
<keyword evidence="1" id="KW-0676">Redox-active center</keyword>
<sequence>MKRYLLILTLLFALNSNAQQTVSIPPLNDKAIVKDTEGNVVPYVLWMALHKSGDYSIRYIKDKSEFLIYLLTPEQKIKVNERRAEMNAKLPRPRLSGSFKDGEKFTGYKLTDINGNKYDIRNAVGKVIVLNFWFINCPPCKAEIPDLNNVFTQYKDNKDVIFLAIALDEKYDLKEFTKKSPFLYNIIPSGRFYTEKHDVKSYPTHVIVGKDGLVKFHTTGLASNTVFWIEKTIKDELAAI</sequence>
<dbReference type="GO" id="GO:0016491">
    <property type="term" value="F:oxidoreductase activity"/>
    <property type="evidence" value="ECO:0007669"/>
    <property type="project" value="InterPro"/>
</dbReference>
<dbReference type="CDD" id="cd02966">
    <property type="entry name" value="TlpA_like_family"/>
    <property type="match status" value="1"/>
</dbReference>
<feature type="chain" id="PRO_5011778909" evidence="2">
    <location>
        <begin position="19"/>
        <end position="240"/>
    </location>
</feature>
<dbReference type="OrthoDB" id="9815205at2"/>
<keyword evidence="4" id="KW-0413">Isomerase</keyword>
<accession>A0A1I3AKS1</accession>
<dbReference type="EMBL" id="FOPP01000015">
    <property type="protein sequence ID" value="SFH50406.1"/>
    <property type="molecule type" value="Genomic_DNA"/>
</dbReference>
<dbReference type="RefSeq" id="WP_143095999.1">
    <property type="nucleotide sequence ID" value="NZ_FOPP01000015.1"/>
</dbReference>
<dbReference type="InterPro" id="IPR000866">
    <property type="entry name" value="AhpC/TSA"/>
</dbReference>
<protein>
    <submittedName>
        <fullName evidence="4">Thiol-disulfide isomerase or thioredoxin</fullName>
    </submittedName>
</protein>
<feature type="domain" description="Thioredoxin" evidence="3">
    <location>
        <begin position="99"/>
        <end position="238"/>
    </location>
</feature>
<dbReference type="InterPro" id="IPR050553">
    <property type="entry name" value="Thioredoxin_ResA/DsbE_sf"/>
</dbReference>
<reference evidence="4 5" key="1">
    <citation type="submission" date="2016-10" db="EMBL/GenBank/DDBJ databases">
        <authorList>
            <person name="de Groot N.N."/>
        </authorList>
    </citation>
    <scope>NUCLEOTIDE SEQUENCE [LARGE SCALE GENOMIC DNA]</scope>
    <source>
        <strain evidence="4 5">DSM 18684</strain>
    </source>
</reference>
<evidence type="ECO:0000256" key="1">
    <source>
        <dbReference type="ARBA" id="ARBA00023284"/>
    </source>
</evidence>
<dbReference type="PROSITE" id="PS00194">
    <property type="entry name" value="THIOREDOXIN_1"/>
    <property type="match status" value="1"/>
</dbReference>
<keyword evidence="5" id="KW-1185">Reference proteome</keyword>
<proteinExistence type="predicted"/>
<feature type="signal peptide" evidence="2">
    <location>
        <begin position="1"/>
        <end position="18"/>
    </location>
</feature>
<evidence type="ECO:0000313" key="5">
    <source>
        <dbReference type="Proteomes" id="UP000199666"/>
    </source>
</evidence>
<dbReference type="InterPro" id="IPR013766">
    <property type="entry name" value="Thioredoxin_domain"/>
</dbReference>
<organism evidence="4 5">
    <name type="scientific">Pedobacter insulae</name>
    <dbReference type="NCBI Taxonomy" id="414048"/>
    <lineage>
        <taxon>Bacteria</taxon>
        <taxon>Pseudomonadati</taxon>
        <taxon>Bacteroidota</taxon>
        <taxon>Sphingobacteriia</taxon>
        <taxon>Sphingobacteriales</taxon>
        <taxon>Sphingobacteriaceae</taxon>
        <taxon>Pedobacter</taxon>
    </lineage>
</organism>
<dbReference type="Pfam" id="PF00578">
    <property type="entry name" value="AhpC-TSA"/>
    <property type="match status" value="1"/>
</dbReference>
<dbReference type="GO" id="GO:0016209">
    <property type="term" value="F:antioxidant activity"/>
    <property type="evidence" value="ECO:0007669"/>
    <property type="project" value="InterPro"/>
</dbReference>
<dbReference type="GO" id="GO:0016853">
    <property type="term" value="F:isomerase activity"/>
    <property type="evidence" value="ECO:0007669"/>
    <property type="project" value="UniProtKB-KW"/>
</dbReference>